<protein>
    <submittedName>
        <fullName evidence="2">Uncharacterized protein</fullName>
    </submittedName>
</protein>
<comment type="caution">
    <text evidence="2">The sequence shown here is derived from an EMBL/GenBank/DDBJ whole genome shotgun (WGS) entry which is preliminary data.</text>
</comment>
<keyword evidence="3" id="KW-1185">Reference proteome</keyword>
<gene>
    <name evidence="2" type="ORF">GCM10011401_23420</name>
</gene>
<reference evidence="2" key="1">
    <citation type="journal article" date="2014" name="Int. J. Syst. Evol. Microbiol.">
        <title>Complete genome sequence of Corynebacterium casei LMG S-19264T (=DSM 44701T), isolated from a smear-ripened cheese.</title>
        <authorList>
            <consortium name="US DOE Joint Genome Institute (JGI-PGF)"/>
            <person name="Walter F."/>
            <person name="Albersmeier A."/>
            <person name="Kalinowski J."/>
            <person name="Ruckert C."/>
        </authorList>
    </citation>
    <scope>NUCLEOTIDE SEQUENCE</scope>
    <source>
        <strain evidence="2">CGMCC 1.15388</strain>
    </source>
</reference>
<dbReference type="Proteomes" id="UP000633136">
    <property type="component" value="Unassembled WGS sequence"/>
</dbReference>
<feature type="region of interest" description="Disordered" evidence="1">
    <location>
        <begin position="88"/>
        <end position="123"/>
    </location>
</feature>
<evidence type="ECO:0000313" key="3">
    <source>
        <dbReference type="Proteomes" id="UP000633136"/>
    </source>
</evidence>
<proteinExistence type="predicted"/>
<name>A0A917ERD3_9MICC</name>
<evidence type="ECO:0000256" key="1">
    <source>
        <dbReference type="SAM" id="MobiDB-lite"/>
    </source>
</evidence>
<sequence length="123" mass="12579">MTGELWWAVGRAERTEALRRRAVRPRAVLRCAAAEDRAAAGRSSSTAAAARNIPAAAGSSEGTIGVIRGESGLGEALPIMTWAAPATISAGSDITDHPADEPGAPPPAEGQQAQTQQQAQPAQ</sequence>
<organism evidence="2 3">
    <name type="scientific">Nesterenkonia cremea</name>
    <dbReference type="NCBI Taxonomy" id="1882340"/>
    <lineage>
        <taxon>Bacteria</taxon>
        <taxon>Bacillati</taxon>
        <taxon>Actinomycetota</taxon>
        <taxon>Actinomycetes</taxon>
        <taxon>Micrococcales</taxon>
        <taxon>Micrococcaceae</taxon>
        <taxon>Nesterenkonia</taxon>
    </lineage>
</organism>
<reference evidence="2" key="2">
    <citation type="submission" date="2020-09" db="EMBL/GenBank/DDBJ databases">
        <authorList>
            <person name="Sun Q."/>
            <person name="Zhou Y."/>
        </authorList>
    </citation>
    <scope>NUCLEOTIDE SEQUENCE</scope>
    <source>
        <strain evidence="2">CGMCC 1.15388</strain>
    </source>
</reference>
<dbReference type="EMBL" id="BMIS01000012">
    <property type="protein sequence ID" value="GGE75428.1"/>
    <property type="molecule type" value="Genomic_DNA"/>
</dbReference>
<dbReference type="AlphaFoldDB" id="A0A917ERD3"/>
<feature type="region of interest" description="Disordered" evidence="1">
    <location>
        <begin position="35"/>
        <end position="66"/>
    </location>
</feature>
<feature type="compositionally biased region" description="Low complexity" evidence="1">
    <location>
        <begin position="40"/>
        <end position="60"/>
    </location>
</feature>
<evidence type="ECO:0000313" key="2">
    <source>
        <dbReference type="EMBL" id="GGE75428.1"/>
    </source>
</evidence>
<accession>A0A917ERD3</accession>
<feature type="compositionally biased region" description="Low complexity" evidence="1">
    <location>
        <begin position="109"/>
        <end position="123"/>
    </location>
</feature>